<keyword evidence="4 7" id="KW-0931">ER-Golgi transport</keyword>
<dbReference type="InterPro" id="IPR011990">
    <property type="entry name" value="TPR-like_helical_dom_sf"/>
</dbReference>
<evidence type="ECO:0000313" key="8">
    <source>
        <dbReference type="EMBL" id="KAJ8438646.1"/>
    </source>
</evidence>
<evidence type="ECO:0000256" key="2">
    <source>
        <dbReference type="ARBA" id="ARBA00010050"/>
    </source>
</evidence>
<evidence type="ECO:0000256" key="4">
    <source>
        <dbReference type="ARBA" id="ARBA00022892"/>
    </source>
</evidence>
<dbReference type="Pfam" id="PF14938">
    <property type="entry name" value="SNAP"/>
    <property type="match status" value="1"/>
</dbReference>
<dbReference type="GO" id="GO:0005774">
    <property type="term" value="C:vacuolar membrane"/>
    <property type="evidence" value="ECO:0007669"/>
    <property type="project" value="TreeGrafter"/>
</dbReference>
<comment type="caution">
    <text evidence="8">The sequence shown here is derived from an EMBL/GenBank/DDBJ whole genome shotgun (WGS) entry which is preliminary data.</text>
</comment>
<evidence type="ECO:0000313" key="9">
    <source>
        <dbReference type="Proteomes" id="UP001153076"/>
    </source>
</evidence>
<keyword evidence="6 7" id="KW-0472">Membrane</keyword>
<reference evidence="8" key="1">
    <citation type="submission" date="2022-04" db="EMBL/GenBank/DDBJ databases">
        <title>Carnegiea gigantea Genome sequencing and assembly v2.</title>
        <authorList>
            <person name="Copetti D."/>
            <person name="Sanderson M.J."/>
            <person name="Burquez A."/>
            <person name="Wojciechowski M.F."/>
        </authorList>
    </citation>
    <scope>NUCLEOTIDE SEQUENCE</scope>
    <source>
        <strain evidence="8">SGP5-SGP5p</strain>
        <tissue evidence="8">Aerial part</tissue>
    </source>
</reference>
<gene>
    <name evidence="8" type="ORF">Cgig2_016392</name>
</gene>
<dbReference type="PANTHER" id="PTHR13768:SF8">
    <property type="entry name" value="ALPHA-SOLUBLE NSF ATTACHMENT PROTEIN"/>
    <property type="match status" value="1"/>
</dbReference>
<dbReference type="SUPFAM" id="SSF48452">
    <property type="entry name" value="TPR-like"/>
    <property type="match status" value="1"/>
</dbReference>
<evidence type="ECO:0000256" key="6">
    <source>
        <dbReference type="ARBA" id="ARBA00023136"/>
    </source>
</evidence>
<proteinExistence type="inferred from homology"/>
<comment type="similarity">
    <text evidence="2 7">Belongs to the SNAP family.</text>
</comment>
<dbReference type="GO" id="GO:0005483">
    <property type="term" value="F:soluble NSF attachment protein activity"/>
    <property type="evidence" value="ECO:0007669"/>
    <property type="project" value="UniProtKB-ARBA"/>
</dbReference>
<dbReference type="Proteomes" id="UP001153076">
    <property type="component" value="Unassembled WGS sequence"/>
</dbReference>
<dbReference type="PANTHER" id="PTHR13768">
    <property type="entry name" value="SOLUBLE NSF ATTACHMENT PROTEIN SNAP"/>
    <property type="match status" value="1"/>
</dbReference>
<dbReference type="GO" id="GO:0019905">
    <property type="term" value="F:syntaxin binding"/>
    <property type="evidence" value="ECO:0007669"/>
    <property type="project" value="TreeGrafter"/>
</dbReference>
<evidence type="ECO:0000256" key="7">
    <source>
        <dbReference type="RuleBase" id="RU367013"/>
    </source>
</evidence>
<dbReference type="OrthoDB" id="9984275at2759"/>
<evidence type="ECO:0000256" key="3">
    <source>
        <dbReference type="ARBA" id="ARBA00022448"/>
    </source>
</evidence>
<dbReference type="GO" id="GO:0006886">
    <property type="term" value="P:intracellular protein transport"/>
    <property type="evidence" value="ECO:0007669"/>
    <property type="project" value="UniProtKB-UniRule"/>
</dbReference>
<organism evidence="8 9">
    <name type="scientific">Carnegiea gigantea</name>
    <dbReference type="NCBI Taxonomy" id="171969"/>
    <lineage>
        <taxon>Eukaryota</taxon>
        <taxon>Viridiplantae</taxon>
        <taxon>Streptophyta</taxon>
        <taxon>Embryophyta</taxon>
        <taxon>Tracheophyta</taxon>
        <taxon>Spermatophyta</taxon>
        <taxon>Magnoliopsida</taxon>
        <taxon>eudicotyledons</taxon>
        <taxon>Gunneridae</taxon>
        <taxon>Pentapetalae</taxon>
        <taxon>Caryophyllales</taxon>
        <taxon>Cactineae</taxon>
        <taxon>Cactaceae</taxon>
        <taxon>Cactoideae</taxon>
        <taxon>Echinocereeae</taxon>
        <taxon>Carnegiea</taxon>
    </lineage>
</organism>
<keyword evidence="3 7" id="KW-0813">Transport</keyword>
<comment type="function">
    <text evidence="7">Required for vesicular transport between the endoplasmic reticulum and the Golgi apparatus.</text>
</comment>
<dbReference type="PRINTS" id="PR00448">
    <property type="entry name" value="NSFATTACHMNT"/>
</dbReference>
<comment type="subcellular location">
    <subcellularLocation>
        <location evidence="1 7">Membrane</location>
        <topology evidence="1 7">Peripheral membrane protein</topology>
    </subcellularLocation>
</comment>
<dbReference type="Gene3D" id="1.25.40.10">
    <property type="entry name" value="Tetratricopeptide repeat domain"/>
    <property type="match status" value="1"/>
</dbReference>
<keyword evidence="5 7" id="KW-0653">Protein transport</keyword>
<dbReference type="GO" id="GO:0031201">
    <property type="term" value="C:SNARE complex"/>
    <property type="evidence" value="ECO:0007669"/>
    <property type="project" value="TreeGrafter"/>
</dbReference>
<protein>
    <recommendedName>
        <fullName evidence="10">Alpha-soluble NSF attachment protein</fullName>
    </recommendedName>
</protein>
<sequence>MADYAAKFEDYQKRADDMMTEFEHFGYHSKFEDVVQLYSQAANSFKFFKSWDQAGSCYIKLAECHFKMDGKLEAASAYVDAANCYKKTSPIHAISCLDEAVNLFSGIGKSGMAARYCKEVGDLYERLHNFEDAIIYFERAAVFFHDEAAAPSASQCKQKVAQFAALLKQYSKAIEIFEEVARNAIKSNSLRYGVRGYLLNAGICHLCINGDLSEVTEALERYQDLDATFSRTREHSLLTDLVAAYEEEDIEKFTEALMDYDSLSPLDSWKTILLLRVKEALKTRNCIKM</sequence>
<name>A0A9Q1QEJ4_9CARY</name>
<dbReference type="CDD" id="cd15832">
    <property type="entry name" value="SNAP"/>
    <property type="match status" value="1"/>
</dbReference>
<evidence type="ECO:0000256" key="1">
    <source>
        <dbReference type="ARBA" id="ARBA00004170"/>
    </source>
</evidence>
<dbReference type="GO" id="GO:0035494">
    <property type="term" value="P:SNARE complex disassembly"/>
    <property type="evidence" value="ECO:0007669"/>
    <property type="project" value="TreeGrafter"/>
</dbReference>
<dbReference type="InterPro" id="IPR000744">
    <property type="entry name" value="NSF_attach"/>
</dbReference>
<evidence type="ECO:0008006" key="10">
    <source>
        <dbReference type="Google" id="ProtNLM"/>
    </source>
</evidence>
<dbReference type="FunFam" id="1.25.40.10:FF:000049">
    <property type="entry name" value="Alpha-soluble NSF attachment protein-like"/>
    <property type="match status" value="1"/>
</dbReference>
<accession>A0A9Q1QEJ4</accession>
<keyword evidence="9" id="KW-1185">Reference proteome</keyword>
<dbReference type="EMBL" id="JAKOGI010000246">
    <property type="protein sequence ID" value="KAJ8438646.1"/>
    <property type="molecule type" value="Genomic_DNA"/>
</dbReference>
<evidence type="ECO:0000256" key="5">
    <source>
        <dbReference type="ARBA" id="ARBA00022927"/>
    </source>
</evidence>
<dbReference type="AlphaFoldDB" id="A0A9Q1QEJ4"/>